<reference evidence="12" key="1">
    <citation type="submission" date="2021-07" db="EMBL/GenBank/DDBJ databases">
        <title>Elsinoe batatas strain:CRI-CJ2 Genome sequencing and assembly.</title>
        <authorList>
            <person name="Huang L."/>
        </authorList>
    </citation>
    <scope>NUCLEOTIDE SEQUENCE</scope>
    <source>
        <strain evidence="12">CRI-CJ2</strain>
    </source>
</reference>
<dbReference type="GO" id="GO:0004660">
    <property type="term" value="F:protein farnesyltransferase activity"/>
    <property type="evidence" value="ECO:0007669"/>
    <property type="project" value="UniProtKB-UniRule"/>
</dbReference>
<feature type="compositionally biased region" description="Basic residues" evidence="10">
    <location>
        <begin position="1"/>
        <end position="12"/>
    </location>
</feature>
<evidence type="ECO:0000313" key="12">
    <source>
        <dbReference type="EMBL" id="KAG8627015.1"/>
    </source>
</evidence>
<comment type="cofactor">
    <cofactor evidence="9">
        <name>Zn(2+)</name>
        <dbReference type="ChEBI" id="CHEBI:29105"/>
    </cofactor>
    <text evidence="9">Binds 1 zinc ion per subunit.</text>
</comment>
<dbReference type="Pfam" id="PF00432">
    <property type="entry name" value="Prenyltrans"/>
    <property type="match status" value="1"/>
</dbReference>
<evidence type="ECO:0000256" key="1">
    <source>
        <dbReference type="ARBA" id="ARBA00010497"/>
    </source>
</evidence>
<dbReference type="GO" id="GO:0097354">
    <property type="term" value="P:prenylation"/>
    <property type="evidence" value="ECO:0007669"/>
    <property type="project" value="UniProtKB-UniRule"/>
</dbReference>
<evidence type="ECO:0000256" key="2">
    <source>
        <dbReference type="ARBA" id="ARBA00012702"/>
    </source>
</evidence>
<keyword evidence="13" id="KW-1185">Reference proteome</keyword>
<feature type="domain" description="Prenyltransferase alpha-alpha toroid" evidence="11">
    <location>
        <begin position="141"/>
        <end position="468"/>
    </location>
</feature>
<comment type="subunit">
    <text evidence="9">Heterodimer of an alpha and a beta subunit.</text>
</comment>
<evidence type="ECO:0000256" key="9">
    <source>
        <dbReference type="RuleBase" id="RU365056"/>
    </source>
</evidence>
<proteinExistence type="inferred from homology"/>
<evidence type="ECO:0000259" key="11">
    <source>
        <dbReference type="Pfam" id="PF00432"/>
    </source>
</evidence>
<dbReference type="FunFam" id="1.50.10.20:FF:000014">
    <property type="entry name" value="Protein farnesyltransferase subunit beta"/>
    <property type="match status" value="1"/>
</dbReference>
<evidence type="ECO:0000256" key="10">
    <source>
        <dbReference type="SAM" id="MobiDB-lite"/>
    </source>
</evidence>
<dbReference type="PANTHER" id="PTHR11774">
    <property type="entry name" value="GERANYLGERANYL TRANSFERASE TYPE BETA SUBUNIT"/>
    <property type="match status" value="1"/>
</dbReference>
<keyword evidence="5 9" id="KW-0808">Transferase</keyword>
<keyword evidence="8 9" id="KW-0862">Zinc</keyword>
<comment type="caution">
    <text evidence="12">The sequence shown here is derived from an EMBL/GenBank/DDBJ whole genome shotgun (WGS) entry which is preliminary data.</text>
</comment>
<keyword evidence="6 9" id="KW-0479">Metal-binding</keyword>
<evidence type="ECO:0000256" key="6">
    <source>
        <dbReference type="ARBA" id="ARBA00022723"/>
    </source>
</evidence>
<dbReference type="Proteomes" id="UP000809789">
    <property type="component" value="Unassembled WGS sequence"/>
</dbReference>
<evidence type="ECO:0000256" key="8">
    <source>
        <dbReference type="ARBA" id="ARBA00022833"/>
    </source>
</evidence>
<gene>
    <name evidence="12" type="ORF">KVT40_004498</name>
</gene>
<dbReference type="EMBL" id="JAESVG020000005">
    <property type="protein sequence ID" value="KAG8627015.1"/>
    <property type="molecule type" value="Genomic_DNA"/>
</dbReference>
<comment type="function">
    <text evidence="9">Catalyzes the transfer of a farnesyl moiety from farnesyl diphosphate to a cysteine at the fourth position from the C-terminus of several proteins. The beta subunit is responsible for peptide-binding.</text>
</comment>
<accession>A0A8K0PCJ9</accession>
<evidence type="ECO:0000256" key="4">
    <source>
        <dbReference type="ARBA" id="ARBA00022602"/>
    </source>
</evidence>
<dbReference type="PANTHER" id="PTHR11774:SF6">
    <property type="entry name" value="PROTEIN FARNESYLTRANSFERASE SUBUNIT BETA"/>
    <property type="match status" value="1"/>
</dbReference>
<dbReference type="GO" id="GO:0008270">
    <property type="term" value="F:zinc ion binding"/>
    <property type="evidence" value="ECO:0007669"/>
    <property type="project" value="UniProtKB-UniRule"/>
</dbReference>
<feature type="compositionally biased region" description="Basic and acidic residues" evidence="10">
    <location>
        <begin position="32"/>
        <end position="41"/>
    </location>
</feature>
<dbReference type="EC" id="2.5.1.58" evidence="2 9"/>
<dbReference type="InterPro" id="IPR001330">
    <property type="entry name" value="Prenyltrans"/>
</dbReference>
<evidence type="ECO:0000256" key="5">
    <source>
        <dbReference type="ARBA" id="ARBA00022679"/>
    </source>
</evidence>
<dbReference type="AlphaFoldDB" id="A0A8K0PCJ9"/>
<comment type="similarity">
    <text evidence="1 9">Belongs to the protein prenyltransferase subunit beta family.</text>
</comment>
<sequence>MRKAQTKRRISRRVNFNRSGKSMSTPEDDDLPPSKRLDRLLLSENRIQEVTTEEAGEEADEGDYETEESVEEEQSNPYDVHGWMGKLKITPALYSTLPILKDDLKTETSVKQDAVAELCRQLMSGEEREIHDLNSHGIPRLQRQKHIKFMHKSLGTYPPAYQAMDASRPWILYWALAGLAHMGEDVSIYRDRCIQTFTPLQNKDGGFGGGHGQTSHGAATYAATLSLALVNGLELIDRRSMWQWLGSLKQPSGGFAMAVDGEVDVRGAYCSMVVVSLLNLPLELPPDAPARKAGLTSFLDRLGEWVGRCQTFEGGIGGAPDNEAHGAYAFCGLACLSIIDAPHRSIPQNLNVDRLVHWLVSRQPAPEGGFSGRTNKLVDACYSHWVGGCWALLEAAIYGPGDDQNRKTLWNREALVRYTLCCSQTKQGGLRDKPGTRQDGYHTNYSLAGLSAAQNHWRYHESLVSEPEDMTNLPTPFQWTGHLATEEERGWWAFDKEDLVGLVHPIFVMPPQVVDRCRKQFSGIVGF</sequence>
<dbReference type="SUPFAM" id="SSF48239">
    <property type="entry name" value="Terpenoid cyclases/Protein prenyltransferases"/>
    <property type="match status" value="1"/>
</dbReference>
<name>A0A8K0PCJ9_9PEZI</name>
<organism evidence="12 13">
    <name type="scientific">Elsinoe batatas</name>
    <dbReference type="NCBI Taxonomy" id="2601811"/>
    <lineage>
        <taxon>Eukaryota</taxon>
        <taxon>Fungi</taxon>
        <taxon>Dikarya</taxon>
        <taxon>Ascomycota</taxon>
        <taxon>Pezizomycotina</taxon>
        <taxon>Dothideomycetes</taxon>
        <taxon>Dothideomycetidae</taxon>
        <taxon>Myriangiales</taxon>
        <taxon>Elsinoaceae</taxon>
        <taxon>Elsinoe</taxon>
    </lineage>
</organism>
<keyword evidence="7" id="KW-0677">Repeat</keyword>
<protein>
    <recommendedName>
        <fullName evidence="3 9">Protein farnesyltransferase subunit beta</fullName>
        <shortName evidence="9">FTase-beta</shortName>
        <ecNumber evidence="2 9">2.5.1.58</ecNumber>
    </recommendedName>
</protein>
<comment type="catalytic activity">
    <reaction evidence="9">
        <text>L-cysteinyl-[protein] + (2E,6E)-farnesyl diphosphate = S-(2E,6E)-farnesyl-L-cysteinyl-[protein] + diphosphate</text>
        <dbReference type="Rhea" id="RHEA:13345"/>
        <dbReference type="Rhea" id="RHEA-COMP:10131"/>
        <dbReference type="Rhea" id="RHEA-COMP:11535"/>
        <dbReference type="ChEBI" id="CHEBI:29950"/>
        <dbReference type="ChEBI" id="CHEBI:33019"/>
        <dbReference type="ChEBI" id="CHEBI:86019"/>
        <dbReference type="ChEBI" id="CHEBI:175763"/>
    </reaction>
</comment>
<evidence type="ECO:0000256" key="3">
    <source>
        <dbReference type="ARBA" id="ARBA00015798"/>
    </source>
</evidence>
<evidence type="ECO:0000313" key="13">
    <source>
        <dbReference type="Proteomes" id="UP000809789"/>
    </source>
</evidence>
<evidence type="ECO:0000256" key="7">
    <source>
        <dbReference type="ARBA" id="ARBA00022737"/>
    </source>
</evidence>
<dbReference type="InterPro" id="IPR008930">
    <property type="entry name" value="Terpenoid_cyclase/PrenylTrfase"/>
</dbReference>
<dbReference type="CDD" id="cd02893">
    <property type="entry name" value="FTase"/>
    <property type="match status" value="1"/>
</dbReference>
<feature type="compositionally biased region" description="Polar residues" evidence="10">
    <location>
        <begin position="14"/>
        <end position="25"/>
    </location>
</feature>
<dbReference type="Gene3D" id="1.50.10.20">
    <property type="match status" value="1"/>
</dbReference>
<feature type="region of interest" description="Disordered" evidence="10">
    <location>
        <begin position="1"/>
        <end position="76"/>
    </location>
</feature>
<dbReference type="OrthoDB" id="10261146at2759"/>
<dbReference type="InterPro" id="IPR045089">
    <property type="entry name" value="PGGT1B-like"/>
</dbReference>
<dbReference type="GO" id="GO:0005965">
    <property type="term" value="C:protein farnesyltransferase complex"/>
    <property type="evidence" value="ECO:0007669"/>
    <property type="project" value="UniProtKB-UniRule"/>
</dbReference>
<keyword evidence="4 9" id="KW-0637">Prenyltransferase</keyword>
<dbReference type="InterPro" id="IPR026872">
    <property type="entry name" value="FTB"/>
</dbReference>
<feature type="compositionally biased region" description="Acidic residues" evidence="10">
    <location>
        <begin position="51"/>
        <end position="74"/>
    </location>
</feature>